<proteinExistence type="inferred from homology"/>
<dbReference type="PANTHER" id="PTHR35860:SF4">
    <property type="entry name" value="PROTEIN FAM24A-LIKE"/>
    <property type="match status" value="1"/>
</dbReference>
<feature type="transmembrane region" description="Helical" evidence="5">
    <location>
        <begin position="12"/>
        <end position="35"/>
    </location>
</feature>
<reference evidence="6" key="4">
    <citation type="submission" date="2025-05" db="UniProtKB">
        <authorList>
            <consortium name="Ensembl"/>
        </authorList>
    </citation>
    <scope>IDENTIFICATION</scope>
</reference>
<keyword evidence="8" id="KW-1185">Reference proteome</keyword>
<evidence type="ECO:0000256" key="3">
    <source>
        <dbReference type="ARBA" id="ARBA00022525"/>
    </source>
</evidence>
<dbReference type="Ensembl" id="ENSCGRT00001027594.1">
    <property type="protein sequence ID" value="ENSCGRP00001023348.1"/>
    <property type="gene ID" value="ENSCGRG00001021611.1"/>
</dbReference>
<protein>
    <submittedName>
        <fullName evidence="6">Family with sequence similarity 24 member B</fullName>
    </submittedName>
    <submittedName>
        <fullName evidence="9">Protein FAM24A-like</fullName>
    </submittedName>
</protein>
<sequence length="107" mass="11631">MSRFFDVRAILMIIIGCGILLAMFLLIGVVLCLYLKITKALNYSCRTAKDSVATVSCIGPCKITQDKIVRAKPIVESCRNIQCCDACSVYTDVGSLPPCFCNVSEGL</sequence>
<dbReference type="Proteomes" id="UP001108280">
    <property type="component" value="Chromosome 3"/>
</dbReference>
<evidence type="ECO:0000256" key="4">
    <source>
        <dbReference type="ARBA" id="ARBA00022729"/>
    </source>
</evidence>
<evidence type="ECO:0000313" key="7">
    <source>
        <dbReference type="Proteomes" id="UP000694386"/>
    </source>
</evidence>
<accession>A0A3L7HWR0</accession>
<reference evidence="8" key="2">
    <citation type="journal article" date="2020" name="Biotechnol. Bioeng.">
        <title>Chromosome-scale scaffolds for the Chinese hamster reference genome assembly to facilitate the study of the CHO epigenome.</title>
        <authorList>
            <person name="Hilliard W."/>
            <person name="MacDonald M."/>
            <person name="Lee K.H."/>
        </authorList>
    </citation>
    <scope>NUCLEOTIDE SEQUENCE [LARGE SCALE GENOMIC DNA]</scope>
    <source>
        <strain evidence="8">17A/GY</strain>
    </source>
</reference>
<keyword evidence="5" id="KW-1133">Transmembrane helix</keyword>
<dbReference type="Proteomes" id="UP000694386">
    <property type="component" value="Unplaced"/>
</dbReference>
<reference evidence="8" key="1">
    <citation type="journal article" date="2018" name="Biotechnol. Bioeng.">
        <title>A reference genome of the Chinese hamster based on a hybrid assembly strategy.</title>
        <authorList>
            <person name="Rupp O."/>
            <person name="MacDonald M.L."/>
            <person name="Li S."/>
            <person name="Dhiman H."/>
            <person name="Polson S."/>
            <person name="Griep S."/>
            <person name="Heffner K."/>
            <person name="Hernandez I."/>
            <person name="Brinkrolf K."/>
            <person name="Jadhav V."/>
            <person name="Samoudi M."/>
            <person name="Hao H."/>
            <person name="Kingham B."/>
            <person name="Goesmann A."/>
            <person name="Betenbaugh M.J."/>
            <person name="Lewis N.E."/>
            <person name="Borth N."/>
            <person name="Lee K.H."/>
        </authorList>
    </citation>
    <scope>NUCLEOTIDE SEQUENCE [LARGE SCALE GENOMIC DNA]</scope>
    <source>
        <strain evidence="8">17A/GY</strain>
    </source>
</reference>
<comment type="subcellular location">
    <subcellularLocation>
        <location evidence="1">Secreted</location>
    </subcellularLocation>
</comment>
<keyword evidence="3" id="KW-0964">Secreted</keyword>
<dbReference type="InterPro" id="IPR028122">
    <property type="entry name" value="FAM24"/>
</dbReference>
<dbReference type="RefSeq" id="XP_035317146.1">
    <property type="nucleotide sequence ID" value="XM_035461255.1"/>
</dbReference>
<comment type="similarity">
    <text evidence="2">Belongs to the FAM24 family.</text>
</comment>
<evidence type="ECO:0000313" key="8">
    <source>
        <dbReference type="Proteomes" id="UP001108280"/>
    </source>
</evidence>
<dbReference type="GO" id="GO:0005576">
    <property type="term" value="C:extracellular region"/>
    <property type="evidence" value="ECO:0007669"/>
    <property type="project" value="UniProtKB-SubCell"/>
</dbReference>
<dbReference type="GeneID" id="103162379"/>
<name>A0A3L7HWR0_CRIGR</name>
<evidence type="ECO:0000313" key="9">
    <source>
        <dbReference type="RefSeq" id="XP_035297499.1"/>
    </source>
</evidence>
<dbReference type="PANTHER" id="PTHR35860">
    <property type="entry name" value="PROTEIN FAM24B"/>
    <property type="match status" value="1"/>
</dbReference>
<evidence type="ECO:0000256" key="5">
    <source>
        <dbReference type="SAM" id="Phobius"/>
    </source>
</evidence>
<dbReference type="Pfam" id="PF15193">
    <property type="entry name" value="FAM24"/>
    <property type="match status" value="1"/>
</dbReference>
<evidence type="ECO:0000313" key="6">
    <source>
        <dbReference type="Ensembl" id="ENSCGRP00001023348.1"/>
    </source>
</evidence>
<organism evidence="6 7">
    <name type="scientific">Cricetulus griseus</name>
    <name type="common">Chinese hamster</name>
    <name type="synonym">Cricetulus barabensis griseus</name>
    <dbReference type="NCBI Taxonomy" id="10029"/>
    <lineage>
        <taxon>Eukaryota</taxon>
        <taxon>Metazoa</taxon>
        <taxon>Chordata</taxon>
        <taxon>Craniata</taxon>
        <taxon>Vertebrata</taxon>
        <taxon>Euteleostomi</taxon>
        <taxon>Mammalia</taxon>
        <taxon>Eutheria</taxon>
        <taxon>Euarchontoglires</taxon>
        <taxon>Glires</taxon>
        <taxon>Rodentia</taxon>
        <taxon>Myomorpha</taxon>
        <taxon>Muroidea</taxon>
        <taxon>Cricetidae</taxon>
        <taxon>Cricetinae</taxon>
        <taxon>Cricetulus</taxon>
    </lineage>
</organism>
<dbReference type="GeneTree" id="ENSGT00940000164044"/>
<keyword evidence="5" id="KW-0472">Membrane</keyword>
<keyword evidence="5" id="KW-0812">Transmembrane</keyword>
<dbReference type="OrthoDB" id="9784605at2759"/>
<dbReference type="RefSeq" id="XP_035297499.1">
    <property type="nucleotide sequence ID" value="XM_035441608.1"/>
</dbReference>
<gene>
    <name evidence="6 9" type="primary">LOC103162379</name>
</gene>
<evidence type="ECO:0000256" key="1">
    <source>
        <dbReference type="ARBA" id="ARBA00004613"/>
    </source>
</evidence>
<dbReference type="AlphaFoldDB" id="A0A3L7HWR0"/>
<evidence type="ECO:0000256" key="2">
    <source>
        <dbReference type="ARBA" id="ARBA00007386"/>
    </source>
</evidence>
<reference evidence="9" key="3">
    <citation type="submission" date="2025-04" db="UniProtKB">
        <authorList>
            <consortium name="RefSeq"/>
        </authorList>
    </citation>
    <scope>IDENTIFICATION</scope>
    <source>
        <strain evidence="9">17A/GY</strain>
        <tissue evidence="9">Liver</tissue>
    </source>
</reference>
<dbReference type="KEGG" id="cge:103162379"/>
<keyword evidence="4" id="KW-0732">Signal</keyword>